<dbReference type="RefSeq" id="WP_340361452.1">
    <property type="nucleotide sequence ID" value="NZ_JBBKZU010000043.1"/>
</dbReference>
<comment type="caution">
    <text evidence="1">The sequence shown here is derived from an EMBL/GenBank/DDBJ whole genome shotgun (WGS) entry which is preliminary data.</text>
</comment>
<reference evidence="1 2" key="1">
    <citation type="submission" date="2024-03" db="EMBL/GenBank/DDBJ databases">
        <title>Novel species of the genus Variovorax.</title>
        <authorList>
            <person name="Liu Q."/>
            <person name="Xin Y.-H."/>
        </authorList>
    </citation>
    <scope>NUCLEOTIDE SEQUENCE [LARGE SCALE GENOMIC DNA]</scope>
    <source>
        <strain evidence="1 2">KACC 18899</strain>
    </source>
</reference>
<evidence type="ECO:0000313" key="1">
    <source>
        <dbReference type="EMBL" id="MEJ8816263.1"/>
    </source>
</evidence>
<gene>
    <name evidence="1" type="ORF">WKW77_34855</name>
</gene>
<accession>A0ABU8VRF4</accession>
<dbReference type="EMBL" id="JBBKZU010000043">
    <property type="protein sequence ID" value="MEJ8816263.1"/>
    <property type="molecule type" value="Genomic_DNA"/>
</dbReference>
<evidence type="ECO:0000313" key="2">
    <source>
        <dbReference type="Proteomes" id="UP001365846"/>
    </source>
</evidence>
<sequence>MIASRMSVIYGAAAQNTTCPPRRAFVASDARRRGQVCIVVRTNIIAFGGVLTTPAMFASVDNTRGFTPS</sequence>
<proteinExistence type="predicted"/>
<dbReference type="Proteomes" id="UP001365846">
    <property type="component" value="Unassembled WGS sequence"/>
</dbReference>
<organism evidence="1 2">
    <name type="scientific">Variovorax ureilyticus</name>
    <dbReference type="NCBI Taxonomy" id="1836198"/>
    <lineage>
        <taxon>Bacteria</taxon>
        <taxon>Pseudomonadati</taxon>
        <taxon>Pseudomonadota</taxon>
        <taxon>Betaproteobacteria</taxon>
        <taxon>Burkholderiales</taxon>
        <taxon>Comamonadaceae</taxon>
        <taxon>Variovorax</taxon>
    </lineage>
</organism>
<keyword evidence="2" id="KW-1185">Reference proteome</keyword>
<protein>
    <submittedName>
        <fullName evidence="1">Uncharacterized protein</fullName>
    </submittedName>
</protein>
<name>A0ABU8VRF4_9BURK</name>